<feature type="region of interest" description="Disordered" evidence="1">
    <location>
        <begin position="150"/>
        <end position="189"/>
    </location>
</feature>
<evidence type="ECO:0000256" key="2">
    <source>
        <dbReference type="SAM" id="SignalP"/>
    </source>
</evidence>
<dbReference type="HOGENOM" id="CLU_109278_0_0_7"/>
<dbReference type="PROSITE" id="PS51257">
    <property type="entry name" value="PROKAR_LIPOPROTEIN"/>
    <property type="match status" value="1"/>
</dbReference>
<keyword evidence="2" id="KW-0732">Signal</keyword>
<accession>A0A0H3A454</accession>
<feature type="signal peptide" evidence="2">
    <location>
        <begin position="1"/>
        <end position="18"/>
    </location>
</feature>
<evidence type="ECO:0000313" key="4">
    <source>
        <dbReference type="Proteomes" id="UP000009173"/>
    </source>
</evidence>
<dbReference type="RefSeq" id="WP_010940608.1">
    <property type="nucleotide sequence ID" value="NC_008751.1"/>
</dbReference>
<dbReference type="AlphaFoldDB" id="A0A0H3A454"/>
<dbReference type="Proteomes" id="UP000009173">
    <property type="component" value="Chromosome"/>
</dbReference>
<evidence type="ECO:0000256" key="1">
    <source>
        <dbReference type="SAM" id="MobiDB-lite"/>
    </source>
</evidence>
<evidence type="ECO:0000313" key="3">
    <source>
        <dbReference type="EMBL" id="ABM27066.1"/>
    </source>
</evidence>
<gene>
    <name evidence="3" type="ordered locus">Dvul_0042</name>
</gene>
<keyword evidence="3" id="KW-0449">Lipoprotein</keyword>
<organism evidence="3 4">
    <name type="scientific">Nitratidesulfovibrio vulgaris (strain DP4)</name>
    <name type="common">Desulfovibrio vulgaris</name>
    <dbReference type="NCBI Taxonomy" id="391774"/>
    <lineage>
        <taxon>Bacteria</taxon>
        <taxon>Pseudomonadati</taxon>
        <taxon>Thermodesulfobacteriota</taxon>
        <taxon>Desulfovibrionia</taxon>
        <taxon>Desulfovibrionales</taxon>
        <taxon>Desulfovibrionaceae</taxon>
        <taxon>Nitratidesulfovibrio</taxon>
    </lineage>
</organism>
<feature type="compositionally biased region" description="Polar residues" evidence="1">
    <location>
        <begin position="150"/>
        <end position="168"/>
    </location>
</feature>
<dbReference type="KEGG" id="dvl:Dvul_0042"/>
<protein>
    <submittedName>
        <fullName evidence="3">Lipoprotein, putative</fullName>
    </submittedName>
</protein>
<feature type="chain" id="PRO_5002604058" evidence="2">
    <location>
        <begin position="19"/>
        <end position="189"/>
    </location>
</feature>
<name>A0A0H3A454_NITV4</name>
<proteinExistence type="predicted"/>
<reference evidence="4" key="1">
    <citation type="journal article" date="2009" name="Environ. Microbiol.">
        <title>Contribution of mobile genetic elements to Desulfovibrio vulgaris genome plasticity.</title>
        <authorList>
            <person name="Walker C.B."/>
            <person name="Stolyar S."/>
            <person name="Chivian D."/>
            <person name="Pinel N."/>
            <person name="Gabster J.A."/>
            <person name="Dehal P.S."/>
            <person name="He Z."/>
            <person name="Yang Z.K."/>
            <person name="Yen H.C."/>
            <person name="Zhou J."/>
            <person name="Wall J.D."/>
            <person name="Hazen T.C."/>
            <person name="Arkin A.P."/>
            <person name="Stahl D.A."/>
        </authorList>
    </citation>
    <scope>NUCLEOTIDE SEQUENCE [LARGE SCALE GENOMIC DNA]</scope>
    <source>
        <strain evidence="4">DP4</strain>
    </source>
</reference>
<dbReference type="EMBL" id="CP000527">
    <property type="protein sequence ID" value="ABM27066.1"/>
    <property type="molecule type" value="Genomic_DNA"/>
</dbReference>
<sequence precursor="true">MRRFLASAILACSLVAMQGCSGSSLSIPNPFEPDPPSNVNEVYYGEFPSVPIPKDMTEVAKYTAVMQSPDGAKTGLQVFEGRLDRQSLVTAMVHNMNRQGWQLRSIFRAQRSILLFEKGDRNCIVAVTDSSNLATMEVWVASRLPDGSVGSESMYSTGSAGGSTQPTFSVAPGASSGGGSGVQEQGLSQ</sequence>